<evidence type="ECO:0000313" key="2">
    <source>
        <dbReference type="EMBL" id="TQN47285.1"/>
    </source>
</evidence>
<organism evidence="2 3">
    <name type="scientific">Humibacillus xanthopallidus</name>
    <dbReference type="NCBI Taxonomy" id="412689"/>
    <lineage>
        <taxon>Bacteria</taxon>
        <taxon>Bacillati</taxon>
        <taxon>Actinomycetota</taxon>
        <taxon>Actinomycetes</taxon>
        <taxon>Micrococcales</taxon>
        <taxon>Intrasporangiaceae</taxon>
        <taxon>Humibacillus</taxon>
    </lineage>
</organism>
<dbReference type="Proteomes" id="UP000320085">
    <property type="component" value="Unassembled WGS sequence"/>
</dbReference>
<reference evidence="2 3" key="1">
    <citation type="submission" date="2019-06" db="EMBL/GenBank/DDBJ databases">
        <title>Sequencing the genomes of 1000 actinobacteria strains.</title>
        <authorList>
            <person name="Klenk H.-P."/>
        </authorList>
    </citation>
    <scope>NUCLEOTIDE SEQUENCE [LARGE SCALE GENOMIC DNA]</scope>
    <source>
        <strain evidence="2 3">DSM 21776</strain>
    </source>
</reference>
<comment type="caution">
    <text evidence="2">The sequence shown here is derived from an EMBL/GenBank/DDBJ whole genome shotgun (WGS) entry which is preliminary data.</text>
</comment>
<evidence type="ECO:0000256" key="1">
    <source>
        <dbReference type="SAM" id="MobiDB-lite"/>
    </source>
</evidence>
<sequence length="206" mass="20988">MTPVPEASGCSTVSNRGNRAPVRAEQLWPGASQIGSDASEARVRPGAGRCAGELPTPPDCDLSLPWAALDAEELLRMSGADRVVSGRAYARLAASTGSNAGSNTGEASLLYVAMDFGAGGSRLAGATGWFAGAVERCRLGGPGSLAGVTGLVGERHKPTLGPGDKGVFLVTTQGSQLVCLVFEGGAWTPTSRAEVVRRVLPLLRAA</sequence>
<gene>
    <name evidence="2" type="ORF">FHX52_0378</name>
</gene>
<dbReference type="RefSeq" id="WP_141819427.1">
    <property type="nucleotide sequence ID" value="NZ_BAAAQC010000005.1"/>
</dbReference>
<feature type="region of interest" description="Disordered" evidence="1">
    <location>
        <begin position="1"/>
        <end position="21"/>
    </location>
</feature>
<dbReference type="OrthoDB" id="4861588at2"/>
<name>A0A543PT70_9MICO</name>
<evidence type="ECO:0000313" key="3">
    <source>
        <dbReference type="Proteomes" id="UP000320085"/>
    </source>
</evidence>
<protein>
    <submittedName>
        <fullName evidence="2">Uncharacterized protein</fullName>
    </submittedName>
</protein>
<dbReference type="AlphaFoldDB" id="A0A543PT70"/>
<accession>A0A543PT70</accession>
<proteinExistence type="predicted"/>
<dbReference type="EMBL" id="VFQF01000001">
    <property type="protein sequence ID" value="TQN47285.1"/>
    <property type="molecule type" value="Genomic_DNA"/>
</dbReference>